<dbReference type="Pfam" id="PF04335">
    <property type="entry name" value="VirB8"/>
    <property type="match status" value="1"/>
</dbReference>
<evidence type="ECO:0000313" key="7">
    <source>
        <dbReference type="EMBL" id="QNT78453.1"/>
    </source>
</evidence>
<dbReference type="GO" id="GO:0030255">
    <property type="term" value="P:protein secretion by the type IV secretion system"/>
    <property type="evidence" value="ECO:0007669"/>
    <property type="project" value="InterPro"/>
</dbReference>
<evidence type="ECO:0000256" key="1">
    <source>
        <dbReference type="ARBA" id="ARBA00004167"/>
    </source>
</evidence>
<dbReference type="AlphaFoldDB" id="A0A7H1NRP3"/>
<comment type="subcellular location">
    <subcellularLocation>
        <location evidence="1">Membrane</location>
        <topology evidence="1">Single-pass membrane protein</topology>
    </subcellularLocation>
</comment>
<evidence type="ECO:0000256" key="4">
    <source>
        <dbReference type="ARBA" id="ARBA00023136"/>
    </source>
</evidence>
<keyword evidence="3" id="KW-1133">Transmembrane helix</keyword>
<dbReference type="CDD" id="cd16424">
    <property type="entry name" value="VirB8"/>
    <property type="match status" value="1"/>
</dbReference>
<organism evidence="7 8">
    <name type="scientific">Entomobacter blattae</name>
    <dbReference type="NCBI Taxonomy" id="2762277"/>
    <lineage>
        <taxon>Bacteria</taxon>
        <taxon>Pseudomonadati</taxon>
        <taxon>Pseudomonadota</taxon>
        <taxon>Alphaproteobacteria</taxon>
        <taxon>Acetobacterales</taxon>
        <taxon>Acetobacteraceae</taxon>
        <taxon>Entomobacter</taxon>
    </lineage>
</organism>
<dbReference type="SUPFAM" id="SSF54427">
    <property type="entry name" value="NTF2-like"/>
    <property type="match status" value="1"/>
</dbReference>
<reference evidence="7 8" key="1">
    <citation type="submission" date="2020-08" db="EMBL/GenBank/DDBJ databases">
        <title>Complete genome sequence of Entomobacter blattae G55GP.</title>
        <authorList>
            <person name="Poehlein A."/>
            <person name="Guzman J."/>
            <person name="Daniel R."/>
            <person name="Vilcinskas A."/>
        </authorList>
    </citation>
    <scope>NUCLEOTIDE SEQUENCE [LARGE SCALE GENOMIC DNA]</scope>
    <source>
        <strain evidence="7 8">G55GP</strain>
    </source>
</reference>
<evidence type="ECO:0000259" key="5">
    <source>
        <dbReference type="Pfam" id="PF04335"/>
    </source>
</evidence>
<dbReference type="PIRSF" id="PIRSF003299">
    <property type="entry name" value="VirB8_PtlE"/>
    <property type="match status" value="1"/>
</dbReference>
<evidence type="ECO:0000256" key="3">
    <source>
        <dbReference type="ARBA" id="ARBA00022989"/>
    </source>
</evidence>
<keyword evidence="2" id="KW-0812">Transmembrane</keyword>
<dbReference type="InterPro" id="IPR007430">
    <property type="entry name" value="VirB8"/>
</dbReference>
<dbReference type="InterPro" id="IPR032710">
    <property type="entry name" value="NTF2-like_dom_sf"/>
</dbReference>
<dbReference type="RefSeq" id="WP_203412726.1">
    <property type="nucleotide sequence ID" value="NZ_CP060244.1"/>
</dbReference>
<dbReference type="KEGG" id="ebla:JGUZn3_12270"/>
<accession>A0A7H1NRP3</accession>
<dbReference type="Gene3D" id="3.10.450.230">
    <property type="entry name" value="VirB8 protein"/>
    <property type="match status" value="1"/>
</dbReference>
<dbReference type="InterPro" id="IPR026264">
    <property type="entry name" value="VirB8/PtlE"/>
</dbReference>
<proteinExistence type="predicted"/>
<gene>
    <name evidence="7" type="primary">virB8_2</name>
    <name evidence="6" type="synonym">virB8_1</name>
    <name evidence="6" type="ORF">JGUZn3_03080</name>
    <name evidence="7" type="ORF">JGUZn3_12270</name>
</gene>
<sequence length="231" mass="26055">MKFLTKTALAAHQSKALGLERDLLAELISSRNFSRRVSTLSLCLGLFCVAGLGYTIHRYAQPIPEHILTINMDTGEINTVSLLTEQKTYGEVIDQYWVGQYVLHHEGYDYYTLQQDYDAVSVMSSPVVAGDYAKLFSGNEAMDRKLQDSMIRTVHLVSVILDRENQIATVRYTTQDKYANRSIPEEKKHWIATVAYSYQKTVLTASQRFLNPLGFQVTSFKAQPEAANAGE</sequence>
<keyword evidence="8" id="KW-1185">Reference proteome</keyword>
<dbReference type="GO" id="GO:0016020">
    <property type="term" value="C:membrane"/>
    <property type="evidence" value="ECO:0007669"/>
    <property type="project" value="UniProtKB-SubCell"/>
</dbReference>
<name>A0A7H1NRP3_9PROT</name>
<evidence type="ECO:0000313" key="8">
    <source>
        <dbReference type="Proteomes" id="UP000516349"/>
    </source>
</evidence>
<dbReference type="EMBL" id="CP060244">
    <property type="protein sequence ID" value="QNT77565.1"/>
    <property type="molecule type" value="Genomic_DNA"/>
</dbReference>
<feature type="domain" description="Bacterial virulence protein VirB8" evidence="5">
    <location>
        <begin position="20"/>
        <end position="225"/>
    </location>
</feature>
<dbReference type="KEGG" id="ebla:JGUZn3_03080"/>
<dbReference type="Proteomes" id="UP000516349">
    <property type="component" value="Chromosome"/>
</dbReference>
<dbReference type="EMBL" id="CP060244">
    <property type="protein sequence ID" value="QNT78453.1"/>
    <property type="molecule type" value="Genomic_DNA"/>
</dbReference>
<protein>
    <submittedName>
        <fullName evidence="7">Type IV secretion system protein virB8</fullName>
    </submittedName>
</protein>
<evidence type="ECO:0000313" key="6">
    <source>
        <dbReference type="EMBL" id="QNT77565.1"/>
    </source>
</evidence>
<evidence type="ECO:0000256" key="2">
    <source>
        <dbReference type="ARBA" id="ARBA00022692"/>
    </source>
</evidence>
<keyword evidence="4" id="KW-0472">Membrane</keyword>